<organism evidence="5 6">
    <name type="scientific">Archangium lansingense</name>
    <dbReference type="NCBI Taxonomy" id="2995310"/>
    <lineage>
        <taxon>Bacteria</taxon>
        <taxon>Pseudomonadati</taxon>
        <taxon>Myxococcota</taxon>
        <taxon>Myxococcia</taxon>
        <taxon>Myxococcales</taxon>
        <taxon>Cystobacterineae</taxon>
        <taxon>Archangiaceae</taxon>
        <taxon>Archangium</taxon>
    </lineage>
</organism>
<dbReference type="CDD" id="cd03137">
    <property type="entry name" value="GATase1_AraC_1"/>
    <property type="match status" value="1"/>
</dbReference>
<sequence length="334" mass="36944">MEERSKKPTRGRQERLVLVVAFPEVQLLDLTGPATVFSTASALLGSGQTGYRVEIAALRTGPVKTMGGMLLHATTRLDRVREPVDTLLVPGGPVTVTPDAEPALTPHLRRLAGRSRRVASVCTGSFLLARAGLLDGKRATTHWASSADLQRQHPRCEVLADRIFIRDGRTWTSAGVTSGMDLALALVEEDFGRELARNVARWLVMYLQRPGGQSQFSVQLASQWAERAPIREVQQWLPEHLREDLSVEALSKRAAMSPRNFARAFREQVGQTPAKYVEQLRVEAARAALETTRQSIKEIATKTGFGTLETLHRVFRRSLGVTPAEYRQRFSTGG</sequence>
<dbReference type="Pfam" id="PF12833">
    <property type="entry name" value="HTH_18"/>
    <property type="match status" value="1"/>
</dbReference>
<keyword evidence="1" id="KW-0805">Transcription regulation</keyword>
<dbReference type="InterPro" id="IPR018060">
    <property type="entry name" value="HTH_AraC"/>
</dbReference>
<comment type="caution">
    <text evidence="5">The sequence shown here is derived from an EMBL/GenBank/DDBJ whole genome shotgun (WGS) entry which is preliminary data.</text>
</comment>
<dbReference type="PANTHER" id="PTHR43130:SF3">
    <property type="entry name" value="HTH-TYPE TRANSCRIPTIONAL REGULATOR RV1931C"/>
    <property type="match status" value="1"/>
</dbReference>
<keyword evidence="6" id="KW-1185">Reference proteome</keyword>
<reference evidence="5 6" key="1">
    <citation type="submission" date="2022-11" db="EMBL/GenBank/DDBJ databases">
        <title>Minimal conservation of predation-associated metabolite biosynthetic gene clusters underscores biosynthetic potential of Myxococcota including descriptions for ten novel species: Archangium lansinium sp. nov., Myxococcus landrumus sp. nov., Nannocystis bai.</title>
        <authorList>
            <person name="Ahearne A."/>
            <person name="Stevens C."/>
            <person name="Phillips K."/>
        </authorList>
    </citation>
    <scope>NUCLEOTIDE SEQUENCE [LARGE SCALE GENOMIC DNA]</scope>
    <source>
        <strain evidence="5 6">MIWBW</strain>
    </source>
</reference>
<evidence type="ECO:0000256" key="3">
    <source>
        <dbReference type="ARBA" id="ARBA00023163"/>
    </source>
</evidence>
<keyword evidence="2" id="KW-0238">DNA-binding</keyword>
<evidence type="ECO:0000256" key="1">
    <source>
        <dbReference type="ARBA" id="ARBA00023015"/>
    </source>
</evidence>
<dbReference type="InterPro" id="IPR018062">
    <property type="entry name" value="HTH_AraC-typ_CS"/>
</dbReference>
<dbReference type="RefSeq" id="WP_267535236.1">
    <property type="nucleotide sequence ID" value="NZ_JAPNKA010000001.1"/>
</dbReference>
<dbReference type="PROSITE" id="PS01124">
    <property type="entry name" value="HTH_ARAC_FAMILY_2"/>
    <property type="match status" value="1"/>
</dbReference>
<evidence type="ECO:0000313" key="6">
    <source>
        <dbReference type="Proteomes" id="UP001207654"/>
    </source>
</evidence>
<dbReference type="SUPFAM" id="SSF52317">
    <property type="entry name" value="Class I glutamine amidotransferase-like"/>
    <property type="match status" value="1"/>
</dbReference>
<dbReference type="Proteomes" id="UP001207654">
    <property type="component" value="Unassembled WGS sequence"/>
</dbReference>
<dbReference type="InterPro" id="IPR029062">
    <property type="entry name" value="Class_I_gatase-like"/>
</dbReference>
<evidence type="ECO:0000259" key="4">
    <source>
        <dbReference type="PROSITE" id="PS01124"/>
    </source>
</evidence>
<protein>
    <submittedName>
        <fullName evidence="5">GlxA family transcriptional regulator</fullName>
    </submittedName>
</protein>
<dbReference type="Gene3D" id="3.40.50.880">
    <property type="match status" value="1"/>
</dbReference>
<dbReference type="InterPro" id="IPR052158">
    <property type="entry name" value="INH-QAR"/>
</dbReference>
<gene>
    <name evidence="5" type="ORF">OV287_17850</name>
</gene>
<dbReference type="InterPro" id="IPR009057">
    <property type="entry name" value="Homeodomain-like_sf"/>
</dbReference>
<dbReference type="Gene3D" id="1.10.10.60">
    <property type="entry name" value="Homeodomain-like"/>
    <property type="match status" value="1"/>
</dbReference>
<dbReference type="Pfam" id="PF01965">
    <property type="entry name" value="DJ-1_PfpI"/>
    <property type="match status" value="1"/>
</dbReference>
<name>A0ABT4A407_9BACT</name>
<evidence type="ECO:0000256" key="2">
    <source>
        <dbReference type="ARBA" id="ARBA00023125"/>
    </source>
</evidence>
<evidence type="ECO:0000313" key="5">
    <source>
        <dbReference type="EMBL" id="MCY1076343.1"/>
    </source>
</evidence>
<keyword evidence="3" id="KW-0804">Transcription</keyword>
<proteinExistence type="predicted"/>
<dbReference type="SMART" id="SM00342">
    <property type="entry name" value="HTH_ARAC"/>
    <property type="match status" value="1"/>
</dbReference>
<dbReference type="SUPFAM" id="SSF46689">
    <property type="entry name" value="Homeodomain-like"/>
    <property type="match status" value="2"/>
</dbReference>
<accession>A0ABT4A407</accession>
<dbReference type="PROSITE" id="PS00041">
    <property type="entry name" value="HTH_ARAC_FAMILY_1"/>
    <property type="match status" value="1"/>
</dbReference>
<dbReference type="PANTHER" id="PTHR43130">
    <property type="entry name" value="ARAC-FAMILY TRANSCRIPTIONAL REGULATOR"/>
    <property type="match status" value="1"/>
</dbReference>
<dbReference type="EMBL" id="JAPNKA010000001">
    <property type="protein sequence ID" value="MCY1076343.1"/>
    <property type="molecule type" value="Genomic_DNA"/>
</dbReference>
<dbReference type="InterPro" id="IPR002818">
    <property type="entry name" value="DJ-1/PfpI"/>
</dbReference>
<feature type="domain" description="HTH araC/xylS-type" evidence="4">
    <location>
        <begin position="231"/>
        <end position="329"/>
    </location>
</feature>